<evidence type="ECO:0000256" key="1">
    <source>
        <dbReference type="ARBA" id="ARBA00007261"/>
    </source>
</evidence>
<feature type="domain" description="Peptidase M16 C-terminal" evidence="3">
    <location>
        <begin position="166"/>
        <end position="340"/>
    </location>
</feature>
<dbReference type="GO" id="GO:0006508">
    <property type="term" value="P:proteolysis"/>
    <property type="evidence" value="ECO:0007669"/>
    <property type="project" value="InterPro"/>
</dbReference>
<evidence type="ECO:0008006" key="5">
    <source>
        <dbReference type="Google" id="ProtNLM"/>
    </source>
</evidence>
<evidence type="ECO:0000313" key="4">
    <source>
        <dbReference type="EMBL" id="KKN97056.1"/>
    </source>
</evidence>
<dbReference type="PROSITE" id="PS00143">
    <property type="entry name" value="INSULINASE"/>
    <property type="match status" value="1"/>
</dbReference>
<protein>
    <recommendedName>
        <fullName evidence="5">Peptidase M16 N-terminal domain-containing protein</fullName>
    </recommendedName>
</protein>
<feature type="domain" description="Peptidase M16 N-terminal" evidence="2">
    <location>
        <begin position="13"/>
        <end position="152"/>
    </location>
</feature>
<dbReference type="PANTHER" id="PTHR11851:SF49">
    <property type="entry name" value="MITOCHONDRIAL-PROCESSING PEPTIDASE SUBUNIT ALPHA"/>
    <property type="match status" value="1"/>
</dbReference>
<proteinExistence type="inferred from homology"/>
<comment type="caution">
    <text evidence="4">The sequence shown here is derived from an EMBL/GenBank/DDBJ whole genome shotgun (WGS) entry which is preliminary data.</text>
</comment>
<evidence type="ECO:0000259" key="3">
    <source>
        <dbReference type="Pfam" id="PF05193"/>
    </source>
</evidence>
<gene>
    <name evidence="4" type="ORF">LCGC14_0160130</name>
</gene>
<dbReference type="AlphaFoldDB" id="A0A0F9XDE8"/>
<reference evidence="4" key="1">
    <citation type="journal article" date="2015" name="Nature">
        <title>Complex archaea that bridge the gap between prokaryotes and eukaryotes.</title>
        <authorList>
            <person name="Spang A."/>
            <person name="Saw J.H."/>
            <person name="Jorgensen S.L."/>
            <person name="Zaremba-Niedzwiedzka K."/>
            <person name="Martijn J."/>
            <person name="Lind A.E."/>
            <person name="van Eijk R."/>
            <person name="Schleper C."/>
            <person name="Guy L."/>
            <person name="Ettema T.J."/>
        </authorList>
    </citation>
    <scope>NUCLEOTIDE SEQUENCE</scope>
</reference>
<dbReference type="InterPro" id="IPR050361">
    <property type="entry name" value="MPP/UQCRC_Complex"/>
</dbReference>
<dbReference type="GO" id="GO:0004222">
    <property type="term" value="F:metalloendopeptidase activity"/>
    <property type="evidence" value="ECO:0007669"/>
    <property type="project" value="InterPro"/>
</dbReference>
<dbReference type="Gene3D" id="3.30.830.10">
    <property type="entry name" value="Metalloenzyme, LuxS/M16 peptidase-like"/>
    <property type="match status" value="2"/>
</dbReference>
<dbReference type="Pfam" id="PF00675">
    <property type="entry name" value="Peptidase_M16"/>
    <property type="match status" value="1"/>
</dbReference>
<dbReference type="InterPro" id="IPR011249">
    <property type="entry name" value="Metalloenz_LuxS/M16"/>
</dbReference>
<name>A0A0F9XDE8_9ZZZZ</name>
<dbReference type="EMBL" id="LAZR01000060">
    <property type="protein sequence ID" value="KKN97056.1"/>
    <property type="molecule type" value="Genomic_DNA"/>
</dbReference>
<evidence type="ECO:0000259" key="2">
    <source>
        <dbReference type="Pfam" id="PF00675"/>
    </source>
</evidence>
<accession>A0A0F9XDE8</accession>
<dbReference type="PANTHER" id="PTHR11851">
    <property type="entry name" value="METALLOPROTEASE"/>
    <property type="match status" value="1"/>
</dbReference>
<dbReference type="Pfam" id="PF05193">
    <property type="entry name" value="Peptidase_M16_C"/>
    <property type="match status" value="1"/>
</dbReference>
<dbReference type="SUPFAM" id="SSF63411">
    <property type="entry name" value="LuxS/MPP-like metallohydrolase"/>
    <property type="match status" value="2"/>
</dbReference>
<comment type="similarity">
    <text evidence="1">Belongs to the peptidase M16 family.</text>
</comment>
<dbReference type="InterPro" id="IPR001431">
    <property type="entry name" value="Pept_M16_Zn_BS"/>
</dbReference>
<dbReference type="InterPro" id="IPR011765">
    <property type="entry name" value="Pept_M16_N"/>
</dbReference>
<sequence length="421" mass="48556">MFKKTTFRNGFRVITVPLKNTKTVTVLVLVGTGSKYETKEINGISHFLEHMFFKGTKKRPSTLKIAETLDRVGGMYNAFTSKELTGYWAKIDSQHLDLALDWVSDILLNSKFEAQEIEREKRVIIEEINMYLDTPMSYIHDLWEKLLYGNQPAGWMITGEKEVIAKIKRNQLLDYFKNHYLAKNTIVCVAGNINPEAIEKKIKKYFKKIRTGIPEKRLKVTEKQNRPQSLFHFKKTDQTHFCLGVRAYGLFHPKKYAQVVLTTILGGNMSSRLFISVREKAGLCYYIRSSSENNPDTGYLVTQSGVDHKNTEKAISLILKEYKSLKNKKVDKRELQKSKDYLKGNSILSLESSDTQASFYAGQEILEEKILTLKEQLKKIDEVTVEDVQLVAQEIFQPQKLNLAFIGPFQDKNKFKKLLKI</sequence>
<organism evidence="4">
    <name type="scientific">marine sediment metagenome</name>
    <dbReference type="NCBI Taxonomy" id="412755"/>
    <lineage>
        <taxon>unclassified sequences</taxon>
        <taxon>metagenomes</taxon>
        <taxon>ecological metagenomes</taxon>
    </lineage>
</organism>
<dbReference type="InterPro" id="IPR007863">
    <property type="entry name" value="Peptidase_M16_C"/>
</dbReference>
<dbReference type="GO" id="GO:0046872">
    <property type="term" value="F:metal ion binding"/>
    <property type="evidence" value="ECO:0007669"/>
    <property type="project" value="InterPro"/>
</dbReference>